<dbReference type="PANTHER" id="PTHR46564">
    <property type="entry name" value="TRANSPOSASE"/>
    <property type="match status" value="1"/>
</dbReference>
<feature type="domain" description="Tc1-like transposase DDE" evidence="1">
    <location>
        <begin position="1"/>
        <end position="69"/>
    </location>
</feature>
<dbReference type="Pfam" id="PF13358">
    <property type="entry name" value="DDE_3"/>
    <property type="match status" value="1"/>
</dbReference>
<dbReference type="InterPro" id="IPR038717">
    <property type="entry name" value="Tc1-like_DDE_dom"/>
</dbReference>
<dbReference type="Proteomes" id="UP000799118">
    <property type="component" value="Unassembled WGS sequence"/>
</dbReference>
<dbReference type="Gene3D" id="3.30.420.10">
    <property type="entry name" value="Ribonuclease H-like superfamily/Ribonuclease H"/>
    <property type="match status" value="1"/>
</dbReference>
<evidence type="ECO:0000313" key="3">
    <source>
        <dbReference type="Proteomes" id="UP000799118"/>
    </source>
</evidence>
<dbReference type="PANTHER" id="PTHR46564:SF1">
    <property type="entry name" value="TRANSPOSASE"/>
    <property type="match status" value="1"/>
</dbReference>
<protein>
    <recommendedName>
        <fullName evidence="1">Tc1-like transposase DDE domain-containing protein</fullName>
    </recommendedName>
</protein>
<dbReference type="InterPro" id="IPR036397">
    <property type="entry name" value="RNaseH_sf"/>
</dbReference>
<dbReference type="OrthoDB" id="2142724at2759"/>
<organism evidence="2 3">
    <name type="scientific">Gymnopus androsaceus JB14</name>
    <dbReference type="NCBI Taxonomy" id="1447944"/>
    <lineage>
        <taxon>Eukaryota</taxon>
        <taxon>Fungi</taxon>
        <taxon>Dikarya</taxon>
        <taxon>Basidiomycota</taxon>
        <taxon>Agaricomycotina</taxon>
        <taxon>Agaricomycetes</taxon>
        <taxon>Agaricomycetidae</taxon>
        <taxon>Agaricales</taxon>
        <taxon>Marasmiineae</taxon>
        <taxon>Omphalotaceae</taxon>
        <taxon>Gymnopus</taxon>
    </lineage>
</organism>
<reference evidence="2" key="1">
    <citation type="journal article" date="2019" name="Environ. Microbiol.">
        <title>Fungal ecological strategies reflected in gene transcription - a case study of two litter decomposers.</title>
        <authorList>
            <person name="Barbi F."/>
            <person name="Kohler A."/>
            <person name="Barry K."/>
            <person name="Baskaran P."/>
            <person name="Daum C."/>
            <person name="Fauchery L."/>
            <person name="Ihrmark K."/>
            <person name="Kuo A."/>
            <person name="LaButti K."/>
            <person name="Lipzen A."/>
            <person name="Morin E."/>
            <person name="Grigoriev I.V."/>
            <person name="Henrissat B."/>
            <person name="Lindahl B."/>
            <person name="Martin F."/>
        </authorList>
    </citation>
    <scope>NUCLEOTIDE SEQUENCE</scope>
    <source>
        <strain evidence="2">JB14</strain>
    </source>
</reference>
<sequence length="77" mass="8663">RFSILPALTVDGIIALDLFEGTLNKERFLQFLRQDLVPLLNPYPGPRSVVMLDNCAVHHDDIFRAIIEDGCGTYQSC</sequence>
<keyword evidence="3" id="KW-1185">Reference proteome</keyword>
<dbReference type="EMBL" id="ML769469">
    <property type="protein sequence ID" value="KAE9399506.1"/>
    <property type="molecule type" value="Genomic_DNA"/>
</dbReference>
<dbReference type="GO" id="GO:0003676">
    <property type="term" value="F:nucleic acid binding"/>
    <property type="evidence" value="ECO:0007669"/>
    <property type="project" value="InterPro"/>
</dbReference>
<feature type="non-terminal residue" evidence="2">
    <location>
        <position position="1"/>
    </location>
</feature>
<dbReference type="AlphaFoldDB" id="A0A6A4HN48"/>
<evidence type="ECO:0000259" key="1">
    <source>
        <dbReference type="Pfam" id="PF13358"/>
    </source>
</evidence>
<proteinExistence type="predicted"/>
<gene>
    <name evidence="2" type="ORF">BT96DRAFT_759627</name>
</gene>
<evidence type="ECO:0000313" key="2">
    <source>
        <dbReference type="EMBL" id="KAE9399506.1"/>
    </source>
</evidence>
<feature type="non-terminal residue" evidence="2">
    <location>
        <position position="77"/>
    </location>
</feature>
<name>A0A6A4HN48_9AGAR</name>
<accession>A0A6A4HN48</accession>